<keyword evidence="1" id="KW-0472">Membrane</keyword>
<evidence type="ECO:0000256" key="1">
    <source>
        <dbReference type="SAM" id="Phobius"/>
    </source>
</evidence>
<sequence length="63" mass="7020">MFRRWRKRLRGRAADDRGMATAEYAIVTLAACALAVVFYRLITSGTVRAALRSLIEQALHAPS</sequence>
<accession>A0ABM8A3D5</accession>
<organism evidence="2 3">
    <name type="scientific">Streptomyces nigrescens</name>
    <dbReference type="NCBI Taxonomy" id="1920"/>
    <lineage>
        <taxon>Bacteria</taxon>
        <taxon>Bacillati</taxon>
        <taxon>Actinomycetota</taxon>
        <taxon>Actinomycetes</taxon>
        <taxon>Kitasatosporales</taxon>
        <taxon>Streptomycetaceae</taxon>
        <taxon>Streptomyces</taxon>
    </lineage>
</organism>
<keyword evidence="1" id="KW-1133">Transmembrane helix</keyword>
<reference evidence="2" key="1">
    <citation type="submission" date="2022-06" db="EMBL/GenBank/DDBJ databases">
        <title>Complete genome sequence of Streptomyces nigrescens HEK616.</title>
        <authorList>
            <person name="Asamizu S."/>
            <person name="Onaka H."/>
        </authorList>
    </citation>
    <scope>NUCLEOTIDE SEQUENCE</scope>
    <source>
        <strain evidence="2">HEK616</strain>
    </source>
</reference>
<evidence type="ECO:0008006" key="4">
    <source>
        <dbReference type="Google" id="ProtNLM"/>
    </source>
</evidence>
<name>A0ABM8A3D5_STRNI</name>
<gene>
    <name evidence="2" type="ORF">HEK616_66850</name>
</gene>
<dbReference type="InterPro" id="IPR025338">
    <property type="entry name" value="DUF4244"/>
</dbReference>
<keyword evidence="3" id="KW-1185">Reference proteome</keyword>
<dbReference type="RefSeq" id="WP_261956479.1">
    <property type="nucleotide sequence ID" value="NZ_AP026073.1"/>
</dbReference>
<dbReference type="EMBL" id="AP026073">
    <property type="protein sequence ID" value="BDM73198.1"/>
    <property type="molecule type" value="Genomic_DNA"/>
</dbReference>
<protein>
    <recommendedName>
        <fullName evidence="4">DUF4244 domain-containing protein</fullName>
    </recommendedName>
</protein>
<dbReference type="Proteomes" id="UP001059597">
    <property type="component" value="Chromosome"/>
</dbReference>
<proteinExistence type="predicted"/>
<keyword evidence="1" id="KW-0812">Transmembrane</keyword>
<dbReference type="Pfam" id="PF14029">
    <property type="entry name" value="DUF4244"/>
    <property type="match status" value="1"/>
</dbReference>
<evidence type="ECO:0000313" key="3">
    <source>
        <dbReference type="Proteomes" id="UP001059597"/>
    </source>
</evidence>
<evidence type="ECO:0000313" key="2">
    <source>
        <dbReference type="EMBL" id="BDM73198.1"/>
    </source>
</evidence>
<feature type="transmembrane region" description="Helical" evidence="1">
    <location>
        <begin position="21"/>
        <end position="42"/>
    </location>
</feature>